<dbReference type="Gene3D" id="1.10.1660.10">
    <property type="match status" value="1"/>
</dbReference>
<dbReference type="InterPro" id="IPR047057">
    <property type="entry name" value="MerR_fam"/>
</dbReference>
<evidence type="ECO:0000313" key="3">
    <source>
        <dbReference type="EMBL" id="RXZ53721.1"/>
    </source>
</evidence>
<dbReference type="CDD" id="cd01106">
    <property type="entry name" value="HTH_TipAL-Mta"/>
    <property type="match status" value="1"/>
</dbReference>
<proteinExistence type="predicted"/>
<keyword evidence="1" id="KW-0238">DNA-binding</keyword>
<dbReference type="PRINTS" id="PR00040">
    <property type="entry name" value="HTHMERR"/>
</dbReference>
<dbReference type="InterPro" id="IPR009061">
    <property type="entry name" value="DNA-bd_dom_put_sf"/>
</dbReference>
<evidence type="ECO:0000259" key="2">
    <source>
        <dbReference type="PROSITE" id="PS50937"/>
    </source>
</evidence>
<protein>
    <submittedName>
        <fullName evidence="3">MerR family transcriptional regulator</fullName>
    </submittedName>
</protein>
<sequence>MPAYGDDLMTVGELARRVGVTVRTIQYYDQKGLLHPSSKSEQNQRLYSHDDEERLYRILTLKYLGFSLTKIKEAEALDGRQELSGALEHRMHELERESVEILRNISTVSSLREHLAASERVCWSDFAQAISDMQNREDVLWLAINGEGCDESSVPELTQEEVSRWHQLMGDTIEAMHDGMRPGDERGRELALRFERLGGMSGALAGLKRLANQRAQGPKQYDRDFYAGIQRRTLSFLKDALEALRG</sequence>
<evidence type="ECO:0000313" key="4">
    <source>
        <dbReference type="Proteomes" id="UP000293345"/>
    </source>
</evidence>
<dbReference type="EMBL" id="SDPW01000001">
    <property type="protein sequence ID" value="RXZ53721.1"/>
    <property type="molecule type" value="Genomic_DNA"/>
</dbReference>
<dbReference type="GO" id="GO:0003677">
    <property type="term" value="F:DNA binding"/>
    <property type="evidence" value="ECO:0007669"/>
    <property type="project" value="UniProtKB-KW"/>
</dbReference>
<feature type="domain" description="HTH merR-type" evidence="2">
    <location>
        <begin position="8"/>
        <end position="77"/>
    </location>
</feature>
<dbReference type="PROSITE" id="PS50937">
    <property type="entry name" value="HTH_MERR_2"/>
    <property type="match status" value="1"/>
</dbReference>
<dbReference type="AlphaFoldDB" id="A0A4Q2K186"/>
<name>A0A4Q2K186_9ACTN</name>
<dbReference type="InterPro" id="IPR000551">
    <property type="entry name" value="MerR-type_HTH_dom"/>
</dbReference>
<dbReference type="PANTHER" id="PTHR30204">
    <property type="entry name" value="REDOX-CYCLING DRUG-SENSING TRANSCRIPTIONAL ACTIVATOR SOXR"/>
    <property type="match status" value="1"/>
</dbReference>
<comment type="caution">
    <text evidence="3">The sequence shown here is derived from an EMBL/GenBank/DDBJ whole genome shotgun (WGS) entry which is preliminary data.</text>
</comment>
<gene>
    <name evidence="3" type="ORF">ET524_03850</name>
</gene>
<dbReference type="SUPFAM" id="SSF46955">
    <property type="entry name" value="Putative DNA-binding domain"/>
    <property type="match status" value="1"/>
</dbReference>
<accession>A0A4Q2K186</accession>
<evidence type="ECO:0000256" key="1">
    <source>
        <dbReference type="ARBA" id="ARBA00023125"/>
    </source>
</evidence>
<reference evidence="3 4" key="1">
    <citation type="submission" date="2019-01" db="EMBL/GenBank/DDBJ databases">
        <title>Senegalimassilia sp. nov. KGMB04484 isolated human feces.</title>
        <authorList>
            <person name="Han K.-I."/>
            <person name="Kim J.-S."/>
            <person name="Lee K.C."/>
            <person name="Suh M.K."/>
            <person name="Eom M.K."/>
            <person name="Lee J.H."/>
            <person name="Park S.-H."/>
            <person name="Kang S.W."/>
            <person name="Park J.-E."/>
            <person name="Oh B.S."/>
            <person name="Yu S.Y."/>
            <person name="Choi S.-H."/>
            <person name="Lee D.H."/>
            <person name="Yoon H."/>
            <person name="Kim B.-Y."/>
            <person name="Lee J.H."/>
            <person name="Lee J.-S."/>
        </authorList>
    </citation>
    <scope>NUCLEOTIDE SEQUENCE [LARGE SCALE GENOMIC DNA]</scope>
    <source>
        <strain evidence="3 4">KGMB04484</strain>
    </source>
</reference>
<organism evidence="3 4">
    <name type="scientific">Senegalimassilia faecalis</name>
    <dbReference type="NCBI Taxonomy" id="2509433"/>
    <lineage>
        <taxon>Bacteria</taxon>
        <taxon>Bacillati</taxon>
        <taxon>Actinomycetota</taxon>
        <taxon>Coriobacteriia</taxon>
        <taxon>Coriobacteriales</taxon>
        <taxon>Coriobacteriaceae</taxon>
        <taxon>Senegalimassilia</taxon>
    </lineage>
</organism>
<dbReference type="SMART" id="SM00422">
    <property type="entry name" value="HTH_MERR"/>
    <property type="match status" value="1"/>
</dbReference>
<dbReference type="GO" id="GO:0003700">
    <property type="term" value="F:DNA-binding transcription factor activity"/>
    <property type="evidence" value="ECO:0007669"/>
    <property type="project" value="InterPro"/>
</dbReference>
<dbReference type="PANTHER" id="PTHR30204:SF96">
    <property type="entry name" value="CHROMOSOME-ANCHORING PROTEIN RACA"/>
    <property type="match status" value="1"/>
</dbReference>
<keyword evidence="4" id="KW-1185">Reference proteome</keyword>
<dbReference type="Proteomes" id="UP000293345">
    <property type="component" value="Unassembled WGS sequence"/>
</dbReference>
<dbReference type="Pfam" id="PF13411">
    <property type="entry name" value="MerR_1"/>
    <property type="match status" value="1"/>
</dbReference>